<dbReference type="GO" id="GO:0005337">
    <property type="term" value="F:nucleoside transmembrane transporter activity"/>
    <property type="evidence" value="ECO:0007669"/>
    <property type="project" value="InterPro"/>
</dbReference>
<evidence type="ECO:0000256" key="4">
    <source>
        <dbReference type="ARBA" id="ARBA00022692"/>
    </source>
</evidence>
<dbReference type="Proteomes" id="UP001186944">
    <property type="component" value="Unassembled WGS sequence"/>
</dbReference>
<evidence type="ECO:0000256" key="2">
    <source>
        <dbReference type="ARBA" id="ARBA00007965"/>
    </source>
</evidence>
<keyword evidence="10" id="KW-1185">Reference proteome</keyword>
<evidence type="ECO:0000256" key="3">
    <source>
        <dbReference type="ARBA" id="ARBA00022448"/>
    </source>
</evidence>
<feature type="transmembrane region" description="Helical" evidence="7">
    <location>
        <begin position="115"/>
        <end position="136"/>
    </location>
</feature>
<keyword evidence="6 7" id="KW-0472">Membrane</keyword>
<feature type="transmembrane region" description="Helical" evidence="7">
    <location>
        <begin position="89"/>
        <end position="109"/>
    </location>
</feature>
<evidence type="ECO:0000256" key="5">
    <source>
        <dbReference type="ARBA" id="ARBA00022989"/>
    </source>
</evidence>
<feature type="transmembrane region" description="Helical" evidence="7">
    <location>
        <begin position="5"/>
        <end position="24"/>
    </location>
</feature>
<feature type="transmembrane region" description="Helical" evidence="7">
    <location>
        <begin position="157"/>
        <end position="178"/>
    </location>
</feature>
<dbReference type="EMBL" id="VSWD01000008">
    <property type="protein sequence ID" value="KAK3094873.1"/>
    <property type="molecule type" value="Genomic_DNA"/>
</dbReference>
<gene>
    <name evidence="9" type="ORF">FSP39_007356</name>
</gene>
<evidence type="ECO:0000313" key="9">
    <source>
        <dbReference type="EMBL" id="KAK3094873.1"/>
    </source>
</evidence>
<keyword evidence="4 7" id="KW-0812">Transmembrane</keyword>
<organism evidence="9 10">
    <name type="scientific">Pinctada imbricata</name>
    <name type="common">Atlantic pearl-oyster</name>
    <name type="synonym">Pinctada martensii</name>
    <dbReference type="NCBI Taxonomy" id="66713"/>
    <lineage>
        <taxon>Eukaryota</taxon>
        <taxon>Metazoa</taxon>
        <taxon>Spiralia</taxon>
        <taxon>Lophotrochozoa</taxon>
        <taxon>Mollusca</taxon>
        <taxon>Bivalvia</taxon>
        <taxon>Autobranchia</taxon>
        <taxon>Pteriomorphia</taxon>
        <taxon>Pterioida</taxon>
        <taxon>Pterioidea</taxon>
        <taxon>Pteriidae</taxon>
        <taxon>Pinctada</taxon>
    </lineage>
</organism>
<feature type="transmembrane region" description="Helical" evidence="7">
    <location>
        <begin position="184"/>
        <end position="212"/>
    </location>
</feature>
<comment type="similarity">
    <text evidence="2">Belongs to the SLC29A/ENT transporter (TC 2.A.57) family.</text>
</comment>
<name>A0AA88XZM1_PINIB</name>
<feature type="non-terminal residue" evidence="9">
    <location>
        <position position="1"/>
    </location>
</feature>
<evidence type="ECO:0000256" key="6">
    <source>
        <dbReference type="ARBA" id="ARBA00023136"/>
    </source>
</evidence>
<comment type="subcellular location">
    <subcellularLocation>
        <location evidence="1">Membrane</location>
        <topology evidence="1">Multi-pass membrane protein</topology>
    </subcellularLocation>
</comment>
<dbReference type="PANTHER" id="PTHR10332:SF80">
    <property type="entry name" value="EQUILIBRATIVE NUCLEOSIDE TRANSPORTER 2, ISOFORM A"/>
    <property type="match status" value="1"/>
</dbReference>
<evidence type="ECO:0000256" key="7">
    <source>
        <dbReference type="SAM" id="Phobius"/>
    </source>
</evidence>
<reference evidence="9" key="1">
    <citation type="submission" date="2019-08" db="EMBL/GenBank/DDBJ databases">
        <title>The improved chromosome-level genome for the pearl oyster Pinctada fucata martensii using PacBio sequencing and Hi-C.</title>
        <authorList>
            <person name="Zheng Z."/>
        </authorList>
    </citation>
    <scope>NUCLEOTIDE SEQUENCE</scope>
    <source>
        <strain evidence="9">ZZ-2019</strain>
        <tissue evidence="9">Adductor muscle</tissue>
    </source>
</reference>
<evidence type="ECO:0000256" key="1">
    <source>
        <dbReference type="ARBA" id="ARBA00004141"/>
    </source>
</evidence>
<sequence length="492" mass="55809">RYHIVFLIMLIHGIGILMPWNMLINAKSYFEDYKLTEPNVEPDQEDKYIKDLRSKFMFYLGIFSQVPNFVMSGVNTFCQCGGQASPVRIIISICIMVLVFIATVILAMVDSTTWVAEFFWITMMTAVVLNMATGVYQNSTFGLAAILPMKYTNAIVLGNNLSGVFVAVLNIICLIAAPDPRTQAIYYFVVAIVVLLLAFDAYFLLPLMLLVISKSKDPRCFRGVKSLPVTYTNSGNAWMTAEIFQNWLRDFNRDMARQKRKILLFIDNCSAHPKGSADRLANIKMEFLPPNTTSIIQSVIQGIIRNLKFYYRSEVIQRIIGNIDNTEMTANKLARKLTLLDAVHLLRRAWQCVKESTVSSYRTAGFVAPEQQEHCEDEDKDVPPVPSGLDAESFSTFVSHDDDLPCFASRSDEEICAEIRETATDVDSEDEDDFTPLELPVSATEAHATIETLHKFLGQKQSDDFDQLYKLEDTCERLIDTSRKRMKITKFI</sequence>
<evidence type="ECO:0000313" key="10">
    <source>
        <dbReference type="Proteomes" id="UP001186944"/>
    </source>
</evidence>
<dbReference type="InterPro" id="IPR002259">
    <property type="entry name" value="Eqnu_transpt"/>
</dbReference>
<dbReference type="PANTHER" id="PTHR10332">
    <property type="entry name" value="EQUILIBRATIVE NUCLEOSIDE TRANSPORTER"/>
    <property type="match status" value="1"/>
</dbReference>
<evidence type="ECO:0000259" key="8">
    <source>
        <dbReference type="Pfam" id="PF03184"/>
    </source>
</evidence>
<keyword evidence="3" id="KW-0813">Transport</keyword>
<comment type="caution">
    <text evidence="9">The sequence shown here is derived from an EMBL/GenBank/DDBJ whole genome shotgun (WGS) entry which is preliminary data.</text>
</comment>
<proteinExistence type="inferred from homology"/>
<dbReference type="PRINTS" id="PR01130">
    <property type="entry name" value="DERENTRNSPRT"/>
</dbReference>
<dbReference type="AlphaFoldDB" id="A0AA88XZM1"/>
<feature type="transmembrane region" description="Helical" evidence="7">
    <location>
        <begin position="56"/>
        <end position="77"/>
    </location>
</feature>
<dbReference type="Pfam" id="PF03184">
    <property type="entry name" value="DDE_1"/>
    <property type="match status" value="1"/>
</dbReference>
<dbReference type="GO" id="GO:0003676">
    <property type="term" value="F:nucleic acid binding"/>
    <property type="evidence" value="ECO:0007669"/>
    <property type="project" value="InterPro"/>
</dbReference>
<accession>A0AA88XZM1</accession>
<dbReference type="GO" id="GO:0005886">
    <property type="term" value="C:plasma membrane"/>
    <property type="evidence" value="ECO:0007669"/>
    <property type="project" value="TreeGrafter"/>
</dbReference>
<keyword evidence="5 7" id="KW-1133">Transmembrane helix</keyword>
<feature type="domain" description="DDE-1" evidence="8">
    <location>
        <begin position="207"/>
        <end position="359"/>
    </location>
</feature>
<dbReference type="InterPro" id="IPR004875">
    <property type="entry name" value="DDE_SF_endonuclease_dom"/>
</dbReference>
<protein>
    <recommendedName>
        <fullName evidence="8">DDE-1 domain-containing protein</fullName>
    </recommendedName>
</protein>